<dbReference type="InterPro" id="IPR032675">
    <property type="entry name" value="LRR_dom_sf"/>
</dbReference>
<evidence type="ECO:0000313" key="6">
    <source>
        <dbReference type="Proteomes" id="UP000095767"/>
    </source>
</evidence>
<dbReference type="Gene3D" id="3.80.10.10">
    <property type="entry name" value="Ribonuclease Inhibitor"/>
    <property type="match status" value="1"/>
</dbReference>
<dbReference type="Proteomes" id="UP000095767">
    <property type="component" value="Unassembled WGS sequence"/>
</dbReference>
<accession>A0A1E5US22</accession>
<evidence type="ECO:0000256" key="1">
    <source>
        <dbReference type="ARBA" id="ARBA00022737"/>
    </source>
</evidence>
<dbReference type="InterPro" id="IPR044974">
    <property type="entry name" value="Disease_R_plants"/>
</dbReference>
<dbReference type="PANTHER" id="PTHR23155:SF1228">
    <property type="entry name" value="NB-ARC DOMAIN CONTAINING PROTEIN, EXPRESSED"/>
    <property type="match status" value="1"/>
</dbReference>
<dbReference type="SUPFAM" id="SSF52540">
    <property type="entry name" value="P-loop containing nucleoside triphosphate hydrolases"/>
    <property type="match status" value="1"/>
</dbReference>
<sequence length="623" mass="70802">LIVIDDIRDISVWETIKPALIGNNQGSGIIATTYKVDVAESIGGVYRLPLLSDEDSKILFYRRIYFDSEDRCPHEYRELCKSILNKCGRLPLAIITITSLLRNYRDSEVEWRKVCNSIGSGIELGGSVNDMRRTLSRSYDDLPQHLRKCFLYLSIFPEDYVIRRDTLIQRWLSELIGYHGQDLQELGESYFYQLLDAGMIQPIEFDNNLRVLVLEGSLKNQHVAKYLGSLRHLRYLILASTEITAIPKNVGNLQFLRTLDLRATSVNELPCTFVGLKQLRCLLINRSTKVTAGICKLQALEELQDIDISKSPDILEGICSLPEMRVLRISLWSWDDSSSKLFPETLCKLRTTELKHLSISTCCSVEFKPNDIQKVFQHIEKLEIQHSMFNTLPTWMAKFQKLSSLSIEVYLLEEDALRILGGLNDLIFLSLTAKKTPEGNPTAKRTPEGRVVNEDKLVVRSNGFGNLKTFHLFSRAMVIKFEQGSMKELERLKLSLQASLTMDDFSFGLENLSSLKHAQLEIICFNATEKAVKKAEDAIRGMIWASPNQPRPALDIRRSAEEYMIEDKTSCDGRTASVQKRKGKGKGKGKMYRFGRVGKARNSSVYSFGVYSGGMQTLQQFSI</sequence>
<name>A0A1E5US22_9POAL</name>
<reference evidence="5 6" key="1">
    <citation type="submission" date="2016-09" db="EMBL/GenBank/DDBJ databases">
        <title>The draft genome of Dichanthelium oligosanthes: A C3 panicoid grass species.</title>
        <authorList>
            <person name="Studer A.J."/>
            <person name="Schnable J.C."/>
            <person name="Brutnell T.P."/>
        </authorList>
    </citation>
    <scope>NUCLEOTIDE SEQUENCE [LARGE SCALE GENOMIC DNA]</scope>
    <source>
        <strain evidence="6">cv. Kellogg 1175</strain>
        <tissue evidence="5">Leaf</tissue>
    </source>
</reference>
<gene>
    <name evidence="5" type="ORF">BAE44_0023319</name>
</gene>
<dbReference type="PANTHER" id="PTHR23155">
    <property type="entry name" value="DISEASE RESISTANCE PROTEIN RP"/>
    <property type="match status" value="1"/>
</dbReference>
<dbReference type="InterPro" id="IPR027417">
    <property type="entry name" value="P-loop_NTPase"/>
</dbReference>
<dbReference type="InterPro" id="IPR058922">
    <property type="entry name" value="WHD_DRP"/>
</dbReference>
<dbReference type="InterPro" id="IPR042197">
    <property type="entry name" value="Apaf_helical"/>
</dbReference>
<dbReference type="OrthoDB" id="665945at2759"/>
<feature type="domain" description="Disease resistance R13L4/SHOC-2-like LRR" evidence="4">
    <location>
        <begin position="207"/>
        <end position="551"/>
    </location>
</feature>
<protein>
    <submittedName>
        <fullName evidence="5">Uncharacterized protein</fullName>
    </submittedName>
</protein>
<dbReference type="Pfam" id="PF23559">
    <property type="entry name" value="WHD_DRP"/>
    <property type="match status" value="1"/>
</dbReference>
<dbReference type="GO" id="GO:0098542">
    <property type="term" value="P:defense response to other organism"/>
    <property type="evidence" value="ECO:0007669"/>
    <property type="project" value="TreeGrafter"/>
</dbReference>
<organism evidence="5 6">
    <name type="scientific">Dichanthelium oligosanthes</name>
    <dbReference type="NCBI Taxonomy" id="888268"/>
    <lineage>
        <taxon>Eukaryota</taxon>
        <taxon>Viridiplantae</taxon>
        <taxon>Streptophyta</taxon>
        <taxon>Embryophyta</taxon>
        <taxon>Tracheophyta</taxon>
        <taxon>Spermatophyta</taxon>
        <taxon>Magnoliopsida</taxon>
        <taxon>Liliopsida</taxon>
        <taxon>Poales</taxon>
        <taxon>Poaceae</taxon>
        <taxon>PACMAD clade</taxon>
        <taxon>Panicoideae</taxon>
        <taxon>Panicodae</taxon>
        <taxon>Paniceae</taxon>
        <taxon>Dichantheliinae</taxon>
        <taxon>Dichanthelium</taxon>
    </lineage>
</organism>
<evidence type="ECO:0000259" key="4">
    <source>
        <dbReference type="Pfam" id="PF23598"/>
    </source>
</evidence>
<evidence type="ECO:0000313" key="5">
    <source>
        <dbReference type="EMBL" id="OEL15660.1"/>
    </source>
</evidence>
<feature type="domain" description="Disease resistance protein winged helix" evidence="3">
    <location>
        <begin position="155"/>
        <end position="206"/>
    </location>
</feature>
<evidence type="ECO:0000259" key="3">
    <source>
        <dbReference type="Pfam" id="PF23559"/>
    </source>
</evidence>
<proteinExistence type="predicted"/>
<dbReference type="SUPFAM" id="SSF52047">
    <property type="entry name" value="RNI-like"/>
    <property type="match status" value="1"/>
</dbReference>
<keyword evidence="2" id="KW-0611">Plant defense</keyword>
<dbReference type="Gene3D" id="1.10.8.430">
    <property type="entry name" value="Helical domain of apoptotic protease-activating factors"/>
    <property type="match status" value="1"/>
</dbReference>
<dbReference type="AlphaFoldDB" id="A0A1E5US22"/>
<keyword evidence="1" id="KW-0677">Repeat</keyword>
<feature type="non-terminal residue" evidence="5">
    <location>
        <position position="1"/>
    </location>
</feature>
<dbReference type="EMBL" id="LWDX02066006">
    <property type="protein sequence ID" value="OEL15660.1"/>
    <property type="molecule type" value="Genomic_DNA"/>
</dbReference>
<comment type="caution">
    <text evidence="5">The sequence shown here is derived from an EMBL/GenBank/DDBJ whole genome shotgun (WGS) entry which is preliminary data.</text>
</comment>
<dbReference type="GO" id="GO:0043531">
    <property type="term" value="F:ADP binding"/>
    <property type="evidence" value="ECO:0007669"/>
    <property type="project" value="InterPro"/>
</dbReference>
<dbReference type="Pfam" id="PF23598">
    <property type="entry name" value="LRR_14"/>
    <property type="match status" value="1"/>
</dbReference>
<dbReference type="InterPro" id="IPR055414">
    <property type="entry name" value="LRR_R13L4/SHOC2-like"/>
</dbReference>
<evidence type="ECO:0000256" key="2">
    <source>
        <dbReference type="ARBA" id="ARBA00022821"/>
    </source>
</evidence>
<keyword evidence="6" id="KW-1185">Reference proteome</keyword>